<dbReference type="STRING" id="1121432.SAMN02745219_01457"/>
<dbReference type="InterPro" id="IPR003718">
    <property type="entry name" value="OsmC/Ohr_fam"/>
</dbReference>
<dbReference type="OrthoDB" id="9804010at2"/>
<dbReference type="RefSeq" id="WP_072868436.1">
    <property type="nucleotide sequence ID" value="NZ_FQZM01000016.1"/>
</dbReference>
<dbReference type="PANTHER" id="PTHR34352">
    <property type="entry name" value="PROTEIN YHFA"/>
    <property type="match status" value="1"/>
</dbReference>
<proteinExistence type="predicted"/>
<gene>
    <name evidence="1" type="ORF">SAMN02745219_01457</name>
</gene>
<dbReference type="AlphaFoldDB" id="A0A1M6FGK1"/>
<keyword evidence="2" id="KW-1185">Reference proteome</keyword>
<dbReference type="PANTHER" id="PTHR34352:SF1">
    <property type="entry name" value="PROTEIN YHFA"/>
    <property type="match status" value="1"/>
</dbReference>
<dbReference type="InterPro" id="IPR015946">
    <property type="entry name" value="KH_dom-like_a/b"/>
</dbReference>
<dbReference type="EMBL" id="FQZM01000016">
    <property type="protein sequence ID" value="SHI96769.1"/>
    <property type="molecule type" value="Genomic_DNA"/>
</dbReference>
<evidence type="ECO:0000313" key="1">
    <source>
        <dbReference type="EMBL" id="SHI96769.1"/>
    </source>
</evidence>
<dbReference type="Proteomes" id="UP000184529">
    <property type="component" value="Unassembled WGS sequence"/>
</dbReference>
<dbReference type="InterPro" id="IPR036102">
    <property type="entry name" value="OsmC/Ohrsf"/>
</dbReference>
<accession>A0A1M6FGK1</accession>
<protein>
    <submittedName>
        <fullName evidence="1">Putative redox protein</fullName>
    </submittedName>
</protein>
<name>A0A1M6FGK1_9FIRM</name>
<sequence>MPEVTVKWEGNMKFVGMDEAGRQVAMDASQIYGGMNQGVRPMELLLMALGGCSGIELAHILKKMRVQFDSLIIEVEGERAEDHPKVFKTIRMVYKFTGPDLPPEKVSHALKLTDEKYCSVSNMVARAAAISYAFELNGTRYEYPAREVQEVQKGA</sequence>
<dbReference type="Gene3D" id="3.30.300.20">
    <property type="match status" value="1"/>
</dbReference>
<reference evidence="2" key="1">
    <citation type="submission" date="2016-11" db="EMBL/GenBank/DDBJ databases">
        <authorList>
            <person name="Varghese N."/>
            <person name="Submissions S."/>
        </authorList>
    </citation>
    <scope>NUCLEOTIDE SEQUENCE [LARGE SCALE GENOMIC DNA]</scope>
    <source>
        <strain evidence="2">DSM 16057</strain>
    </source>
</reference>
<dbReference type="Pfam" id="PF02566">
    <property type="entry name" value="OsmC"/>
    <property type="match status" value="1"/>
</dbReference>
<dbReference type="SUPFAM" id="SSF82784">
    <property type="entry name" value="OsmC-like"/>
    <property type="match status" value="1"/>
</dbReference>
<organism evidence="1 2">
    <name type="scientific">Desulfofundulus thermosubterraneus DSM 16057</name>
    <dbReference type="NCBI Taxonomy" id="1121432"/>
    <lineage>
        <taxon>Bacteria</taxon>
        <taxon>Bacillati</taxon>
        <taxon>Bacillota</taxon>
        <taxon>Clostridia</taxon>
        <taxon>Eubacteriales</taxon>
        <taxon>Peptococcaceae</taxon>
        <taxon>Desulfofundulus</taxon>
    </lineage>
</organism>
<evidence type="ECO:0000313" key="2">
    <source>
        <dbReference type="Proteomes" id="UP000184529"/>
    </source>
</evidence>